<evidence type="ECO:0000313" key="3">
    <source>
        <dbReference type="Proteomes" id="UP000235672"/>
    </source>
</evidence>
<dbReference type="EMBL" id="KZ613472">
    <property type="protein sequence ID" value="PMD24595.1"/>
    <property type="molecule type" value="Genomic_DNA"/>
</dbReference>
<feature type="compositionally biased region" description="Polar residues" evidence="1">
    <location>
        <begin position="19"/>
        <end position="40"/>
    </location>
</feature>
<sequence>MSLLTLTGIIIPLHRARSRSSSPEEQNVTSPSSHDSQYSVTMEEPAVVEYWKQRAITAFEHVKRESMIACEVLKLGMEQLKLLADQNEESDLSGRYR</sequence>
<evidence type="ECO:0000313" key="2">
    <source>
        <dbReference type="EMBL" id="PMD24595.1"/>
    </source>
</evidence>
<name>A0A2J6QE95_9HELO</name>
<feature type="region of interest" description="Disordered" evidence="1">
    <location>
        <begin position="15"/>
        <end position="40"/>
    </location>
</feature>
<evidence type="ECO:0000256" key="1">
    <source>
        <dbReference type="SAM" id="MobiDB-lite"/>
    </source>
</evidence>
<dbReference type="Proteomes" id="UP000235672">
    <property type="component" value="Unassembled WGS sequence"/>
</dbReference>
<accession>A0A2J6QE95</accession>
<reference evidence="2 3" key="1">
    <citation type="submission" date="2016-05" db="EMBL/GenBank/DDBJ databases">
        <title>A degradative enzymes factory behind the ericoid mycorrhizal symbiosis.</title>
        <authorList>
            <consortium name="DOE Joint Genome Institute"/>
            <person name="Martino E."/>
            <person name="Morin E."/>
            <person name="Grelet G."/>
            <person name="Kuo A."/>
            <person name="Kohler A."/>
            <person name="Daghino S."/>
            <person name="Barry K."/>
            <person name="Choi C."/>
            <person name="Cichocki N."/>
            <person name="Clum A."/>
            <person name="Copeland A."/>
            <person name="Hainaut M."/>
            <person name="Haridas S."/>
            <person name="Labutti K."/>
            <person name="Lindquist E."/>
            <person name="Lipzen A."/>
            <person name="Khouja H.-R."/>
            <person name="Murat C."/>
            <person name="Ohm R."/>
            <person name="Olson A."/>
            <person name="Spatafora J."/>
            <person name="Veneault-Fourrey C."/>
            <person name="Henrissat B."/>
            <person name="Grigoriev I."/>
            <person name="Martin F."/>
            <person name="Perotto S."/>
        </authorList>
    </citation>
    <scope>NUCLEOTIDE SEQUENCE [LARGE SCALE GENOMIC DNA]</scope>
    <source>
        <strain evidence="2 3">UAMH 7357</strain>
    </source>
</reference>
<keyword evidence="3" id="KW-1185">Reference proteome</keyword>
<gene>
    <name evidence="2" type="ORF">NA56DRAFT_492336</name>
</gene>
<dbReference type="AlphaFoldDB" id="A0A2J6QE95"/>
<protein>
    <submittedName>
        <fullName evidence="2">Uncharacterized protein</fullName>
    </submittedName>
</protein>
<dbReference type="OrthoDB" id="4314040at2759"/>
<proteinExistence type="predicted"/>
<organism evidence="2 3">
    <name type="scientific">Hyaloscypha hepaticicola</name>
    <dbReference type="NCBI Taxonomy" id="2082293"/>
    <lineage>
        <taxon>Eukaryota</taxon>
        <taxon>Fungi</taxon>
        <taxon>Dikarya</taxon>
        <taxon>Ascomycota</taxon>
        <taxon>Pezizomycotina</taxon>
        <taxon>Leotiomycetes</taxon>
        <taxon>Helotiales</taxon>
        <taxon>Hyaloscyphaceae</taxon>
        <taxon>Hyaloscypha</taxon>
    </lineage>
</organism>